<reference evidence="3" key="1">
    <citation type="journal article" date="2019" name="Int. J. Syst. Evol. Microbiol.">
        <title>The Global Catalogue of Microorganisms (GCM) 10K type strain sequencing project: providing services to taxonomists for standard genome sequencing and annotation.</title>
        <authorList>
            <consortium name="The Broad Institute Genomics Platform"/>
            <consortium name="The Broad Institute Genome Sequencing Center for Infectious Disease"/>
            <person name="Wu L."/>
            <person name="Ma J."/>
        </authorList>
    </citation>
    <scope>NUCLEOTIDE SEQUENCE [LARGE SCALE GENOMIC DNA]</scope>
    <source>
        <strain evidence="3">CGMCC 4.7405</strain>
    </source>
</reference>
<sequence>MSFKADPSSLDTFATVLEGLSDDVASAKDYLHKHLSYDYGDARMFANIANANNDTKSAVSGSLDRLADVVAKSSQELRKSAQMYRGTDDNEERRLDATYSTK</sequence>
<gene>
    <name evidence="2" type="ORF">ACFOWZ_08055</name>
</gene>
<feature type="region of interest" description="Disordered" evidence="1">
    <location>
        <begin position="77"/>
        <end position="102"/>
    </location>
</feature>
<protein>
    <submittedName>
        <fullName evidence="2">Type VII secretion target</fullName>
    </submittedName>
</protein>
<dbReference type="EMBL" id="JBHRZI010000011">
    <property type="protein sequence ID" value="MFC3891426.1"/>
    <property type="molecule type" value="Genomic_DNA"/>
</dbReference>
<dbReference type="RefSeq" id="WP_382370717.1">
    <property type="nucleotide sequence ID" value="NZ_JBHRZI010000011.1"/>
</dbReference>
<keyword evidence="3" id="KW-1185">Reference proteome</keyword>
<dbReference type="Proteomes" id="UP001595690">
    <property type="component" value="Unassembled WGS sequence"/>
</dbReference>
<evidence type="ECO:0000313" key="2">
    <source>
        <dbReference type="EMBL" id="MFC3891426.1"/>
    </source>
</evidence>
<feature type="compositionally biased region" description="Basic and acidic residues" evidence="1">
    <location>
        <begin position="86"/>
        <end position="96"/>
    </location>
</feature>
<proteinExistence type="predicted"/>
<accession>A0ABV8BQ25</accession>
<comment type="caution">
    <text evidence="2">The sequence shown here is derived from an EMBL/GenBank/DDBJ whole genome shotgun (WGS) entry which is preliminary data.</text>
</comment>
<dbReference type="InterPro" id="IPR022536">
    <property type="entry name" value="EspC"/>
</dbReference>
<name>A0ABV8BQ25_9PSEU</name>
<evidence type="ECO:0000256" key="1">
    <source>
        <dbReference type="SAM" id="MobiDB-lite"/>
    </source>
</evidence>
<organism evidence="2 3">
    <name type="scientific">Lentzea rhizosphaerae</name>
    <dbReference type="NCBI Taxonomy" id="2041025"/>
    <lineage>
        <taxon>Bacteria</taxon>
        <taxon>Bacillati</taxon>
        <taxon>Actinomycetota</taxon>
        <taxon>Actinomycetes</taxon>
        <taxon>Pseudonocardiales</taxon>
        <taxon>Pseudonocardiaceae</taxon>
        <taxon>Lentzea</taxon>
    </lineage>
</organism>
<evidence type="ECO:0000313" key="3">
    <source>
        <dbReference type="Proteomes" id="UP001595690"/>
    </source>
</evidence>
<dbReference type="Pfam" id="PF10824">
    <property type="entry name" value="T7SS_ESX_EspC"/>
    <property type="match status" value="1"/>
</dbReference>